<keyword evidence="3" id="KW-1185">Reference proteome</keyword>
<evidence type="ECO:0000313" key="2">
    <source>
        <dbReference type="EMBL" id="KAF2241867.1"/>
    </source>
</evidence>
<evidence type="ECO:0000259" key="1">
    <source>
        <dbReference type="Pfam" id="PF01636"/>
    </source>
</evidence>
<feature type="domain" description="Aminoglycoside phosphotransferase" evidence="1">
    <location>
        <begin position="60"/>
        <end position="221"/>
    </location>
</feature>
<proteinExistence type="predicted"/>
<dbReference type="GeneID" id="54583728"/>
<dbReference type="Proteomes" id="UP000800094">
    <property type="component" value="Unassembled WGS sequence"/>
</dbReference>
<dbReference type="EMBL" id="ML987210">
    <property type="protein sequence ID" value="KAF2241867.1"/>
    <property type="molecule type" value="Genomic_DNA"/>
</dbReference>
<dbReference type="RefSeq" id="XP_033676871.1">
    <property type="nucleotide sequence ID" value="XM_033830398.1"/>
</dbReference>
<protein>
    <recommendedName>
        <fullName evidence="1">Aminoglycoside phosphotransferase domain-containing protein</fullName>
    </recommendedName>
</protein>
<dbReference type="InterPro" id="IPR002575">
    <property type="entry name" value="Aminoglycoside_PTrfase"/>
</dbReference>
<dbReference type="PANTHER" id="PTHR21310">
    <property type="entry name" value="AMINOGLYCOSIDE PHOSPHOTRANSFERASE-RELATED-RELATED"/>
    <property type="match status" value="1"/>
</dbReference>
<evidence type="ECO:0000313" key="3">
    <source>
        <dbReference type="Proteomes" id="UP000800094"/>
    </source>
</evidence>
<reference evidence="2" key="1">
    <citation type="journal article" date="2020" name="Stud. Mycol.">
        <title>101 Dothideomycetes genomes: a test case for predicting lifestyles and emergence of pathogens.</title>
        <authorList>
            <person name="Haridas S."/>
            <person name="Albert R."/>
            <person name="Binder M."/>
            <person name="Bloem J."/>
            <person name="Labutti K."/>
            <person name="Salamov A."/>
            <person name="Andreopoulos B."/>
            <person name="Baker S."/>
            <person name="Barry K."/>
            <person name="Bills G."/>
            <person name="Bluhm B."/>
            <person name="Cannon C."/>
            <person name="Castanera R."/>
            <person name="Culley D."/>
            <person name="Daum C."/>
            <person name="Ezra D."/>
            <person name="Gonzalez J."/>
            <person name="Henrissat B."/>
            <person name="Kuo A."/>
            <person name="Liang C."/>
            <person name="Lipzen A."/>
            <person name="Lutzoni F."/>
            <person name="Magnuson J."/>
            <person name="Mondo S."/>
            <person name="Nolan M."/>
            <person name="Ohm R."/>
            <person name="Pangilinan J."/>
            <person name="Park H.-J."/>
            <person name="Ramirez L."/>
            <person name="Alfaro M."/>
            <person name="Sun H."/>
            <person name="Tritt A."/>
            <person name="Yoshinaga Y."/>
            <person name="Zwiers L.-H."/>
            <person name="Turgeon B."/>
            <person name="Goodwin S."/>
            <person name="Spatafora J."/>
            <person name="Crous P."/>
            <person name="Grigoriev I."/>
        </authorList>
    </citation>
    <scope>NUCLEOTIDE SEQUENCE</scope>
    <source>
        <strain evidence="2">CBS 122368</strain>
    </source>
</reference>
<dbReference type="PANTHER" id="PTHR21310:SF15">
    <property type="entry name" value="AMINOGLYCOSIDE PHOSPHOTRANSFERASE DOMAIN-CONTAINING PROTEIN"/>
    <property type="match status" value="1"/>
</dbReference>
<dbReference type="SUPFAM" id="SSF56112">
    <property type="entry name" value="Protein kinase-like (PK-like)"/>
    <property type="match status" value="1"/>
</dbReference>
<organism evidence="2 3">
    <name type="scientific">Trematosphaeria pertusa</name>
    <dbReference type="NCBI Taxonomy" id="390896"/>
    <lineage>
        <taxon>Eukaryota</taxon>
        <taxon>Fungi</taxon>
        <taxon>Dikarya</taxon>
        <taxon>Ascomycota</taxon>
        <taxon>Pezizomycotina</taxon>
        <taxon>Dothideomycetes</taxon>
        <taxon>Pleosporomycetidae</taxon>
        <taxon>Pleosporales</taxon>
        <taxon>Massarineae</taxon>
        <taxon>Trematosphaeriaceae</taxon>
        <taxon>Trematosphaeria</taxon>
    </lineage>
</organism>
<dbReference type="InterPro" id="IPR051678">
    <property type="entry name" value="AGP_Transferase"/>
</dbReference>
<dbReference type="Pfam" id="PF01636">
    <property type="entry name" value="APH"/>
    <property type="match status" value="1"/>
</dbReference>
<gene>
    <name evidence="2" type="ORF">BU26DRAFT_524992</name>
</gene>
<sequence length="260" mass="29641">MATSSLSIPPAIETDPLDGRYGELIEIKNIGSKEYITTEYSFTKRQPLRVAQGGSTGWQWGPQRLRNEALVLDFLGANTTVPTPKLYEHGCDSRGRYYVTMERIQGTPLSEIGNQCRQPNGVQHVRTGRCQACQQIADENADAFIQSNVLPQLRSLQSNKTGFDGFVLPPPRIVETRTRESWPVKTSKSKKYSLIHGDLARHNIMMSPSTLQVEKLFDWEHGGFFPHEMEREVWCVQGREYYDLFRNDELIEHEIALITP</sequence>
<name>A0A6A6HV15_9PLEO</name>
<dbReference type="OrthoDB" id="2906425at2759"/>
<dbReference type="AlphaFoldDB" id="A0A6A6HV15"/>
<dbReference type="InterPro" id="IPR011009">
    <property type="entry name" value="Kinase-like_dom_sf"/>
</dbReference>
<accession>A0A6A6HV15</accession>